<dbReference type="FunFam" id="3.40.1810.10:FF:000005">
    <property type="entry name" value="MADS-box transcription factor 21"/>
    <property type="match status" value="1"/>
</dbReference>
<reference evidence="9" key="2">
    <citation type="submission" date="2023-06" db="EMBL/GenBank/DDBJ databases">
        <authorList>
            <person name="Ma L."/>
            <person name="Liu K.-W."/>
            <person name="Li Z."/>
            <person name="Hsiao Y.-Y."/>
            <person name="Qi Y."/>
            <person name="Fu T."/>
            <person name="Tang G."/>
            <person name="Zhang D."/>
            <person name="Sun W.-H."/>
            <person name="Liu D.-K."/>
            <person name="Li Y."/>
            <person name="Chen G.-Z."/>
            <person name="Liu X.-D."/>
            <person name="Liao X.-Y."/>
            <person name="Jiang Y.-T."/>
            <person name="Yu X."/>
            <person name="Hao Y."/>
            <person name="Huang J."/>
            <person name="Zhao X.-W."/>
            <person name="Ke S."/>
            <person name="Chen Y.-Y."/>
            <person name="Wu W.-L."/>
            <person name="Hsu J.-L."/>
            <person name="Lin Y.-F."/>
            <person name="Huang M.-D."/>
            <person name="Li C.-Y."/>
            <person name="Huang L."/>
            <person name="Wang Z.-W."/>
            <person name="Zhao X."/>
            <person name="Zhong W.-Y."/>
            <person name="Peng D.-H."/>
            <person name="Ahmad S."/>
            <person name="Lan S."/>
            <person name="Zhang J.-S."/>
            <person name="Tsai W.-C."/>
            <person name="Van De Peer Y."/>
            <person name="Liu Z.-J."/>
        </authorList>
    </citation>
    <scope>NUCLEOTIDE SEQUENCE</scope>
    <source>
        <strain evidence="9">SCP</strain>
        <tissue evidence="9">Leaves</tissue>
    </source>
</reference>
<comment type="subcellular location">
    <subcellularLocation>
        <location evidence="1">Nucleus</location>
    </subcellularLocation>
</comment>
<dbReference type="AlphaFoldDB" id="A0AAV9AHJ9"/>
<gene>
    <name evidence="9" type="ORF">QJS04_geneDACA016244</name>
</gene>
<dbReference type="InterPro" id="IPR036879">
    <property type="entry name" value="TF_MADSbox_sf"/>
</dbReference>
<evidence type="ECO:0000256" key="6">
    <source>
        <dbReference type="ARBA" id="ARBA00037260"/>
    </source>
</evidence>
<proteinExistence type="predicted"/>
<reference evidence="9" key="1">
    <citation type="journal article" date="2023" name="Nat. Commun.">
        <title>Diploid and tetraploid genomes of Acorus and the evolution of monocots.</title>
        <authorList>
            <person name="Ma L."/>
            <person name="Liu K.W."/>
            <person name="Li Z."/>
            <person name="Hsiao Y.Y."/>
            <person name="Qi Y."/>
            <person name="Fu T."/>
            <person name="Tang G.D."/>
            <person name="Zhang D."/>
            <person name="Sun W.H."/>
            <person name="Liu D.K."/>
            <person name="Li Y."/>
            <person name="Chen G.Z."/>
            <person name="Liu X.D."/>
            <person name="Liao X.Y."/>
            <person name="Jiang Y.T."/>
            <person name="Yu X."/>
            <person name="Hao Y."/>
            <person name="Huang J."/>
            <person name="Zhao X.W."/>
            <person name="Ke S."/>
            <person name="Chen Y.Y."/>
            <person name="Wu W.L."/>
            <person name="Hsu J.L."/>
            <person name="Lin Y.F."/>
            <person name="Huang M.D."/>
            <person name="Li C.Y."/>
            <person name="Huang L."/>
            <person name="Wang Z.W."/>
            <person name="Zhao X."/>
            <person name="Zhong W.Y."/>
            <person name="Peng D.H."/>
            <person name="Ahmad S."/>
            <person name="Lan S."/>
            <person name="Zhang J.S."/>
            <person name="Tsai W.C."/>
            <person name="Van de Peer Y."/>
            <person name="Liu Z.J."/>
        </authorList>
    </citation>
    <scope>NUCLEOTIDE SEQUENCE</scope>
    <source>
        <strain evidence="9">SCP</strain>
    </source>
</reference>
<keyword evidence="5" id="KW-0539">Nucleus</keyword>
<keyword evidence="10" id="KW-1185">Reference proteome</keyword>
<feature type="domain" description="K-box" evidence="8">
    <location>
        <begin position="87"/>
        <end position="183"/>
    </location>
</feature>
<dbReference type="GO" id="GO:0003700">
    <property type="term" value="F:DNA-binding transcription factor activity"/>
    <property type="evidence" value="ECO:0007669"/>
    <property type="project" value="InterPro"/>
</dbReference>
<dbReference type="InterPro" id="IPR050142">
    <property type="entry name" value="MADS-box/MEF2_TF"/>
</dbReference>
<organism evidence="9 10">
    <name type="scientific">Acorus gramineus</name>
    <name type="common">Dwarf sweet flag</name>
    <dbReference type="NCBI Taxonomy" id="55184"/>
    <lineage>
        <taxon>Eukaryota</taxon>
        <taxon>Viridiplantae</taxon>
        <taxon>Streptophyta</taxon>
        <taxon>Embryophyta</taxon>
        <taxon>Tracheophyta</taxon>
        <taxon>Spermatophyta</taxon>
        <taxon>Magnoliopsida</taxon>
        <taxon>Liliopsida</taxon>
        <taxon>Acoraceae</taxon>
        <taxon>Acorus</taxon>
    </lineage>
</organism>
<dbReference type="PANTHER" id="PTHR48019">
    <property type="entry name" value="SERUM RESPONSE FACTOR HOMOLOG"/>
    <property type="match status" value="1"/>
</dbReference>
<dbReference type="GO" id="GO:0046983">
    <property type="term" value="F:protein dimerization activity"/>
    <property type="evidence" value="ECO:0007669"/>
    <property type="project" value="InterPro"/>
</dbReference>
<keyword evidence="4" id="KW-0804">Transcription</keyword>
<accession>A0AAV9AHJ9</accession>
<evidence type="ECO:0000259" key="7">
    <source>
        <dbReference type="PROSITE" id="PS50066"/>
    </source>
</evidence>
<name>A0AAV9AHJ9_ACOGR</name>
<comment type="caution">
    <text evidence="9">The sequence shown here is derived from an EMBL/GenBank/DDBJ whole genome shotgun (WGS) entry which is preliminary data.</text>
</comment>
<evidence type="ECO:0000256" key="5">
    <source>
        <dbReference type="ARBA" id="ARBA00023242"/>
    </source>
</evidence>
<evidence type="ECO:0000256" key="3">
    <source>
        <dbReference type="ARBA" id="ARBA00023125"/>
    </source>
</evidence>
<dbReference type="Proteomes" id="UP001179952">
    <property type="component" value="Unassembled WGS sequence"/>
</dbReference>
<dbReference type="InterPro" id="IPR002487">
    <property type="entry name" value="TF_Kbox"/>
</dbReference>
<evidence type="ECO:0000256" key="4">
    <source>
        <dbReference type="ARBA" id="ARBA00023163"/>
    </source>
</evidence>
<evidence type="ECO:0000256" key="1">
    <source>
        <dbReference type="ARBA" id="ARBA00004123"/>
    </source>
</evidence>
<dbReference type="InterPro" id="IPR002100">
    <property type="entry name" value="TF_MADSbox"/>
</dbReference>
<protein>
    <submittedName>
        <fullName evidence="9">Floral homeotic protein AGAMOUS</fullName>
    </submittedName>
</protein>
<sequence>MGRGKIEIKRIENKTNRQVTFCKRRNGLMKKAYELSVLCDVEVGLIVFSARGRLYEYSNGSIRSTIERYKKACSSNSTLTPSTEPTVQFYQQESEKLRNMIQHVQLQNKLSIHGLNIMGEALGSLSLKELRLLEARLEKGIHRVRGKKMELLLQEIDMMQHQERILQIQNNYLKNKITECEGMQQEGIAAMGTEFNGLPTFDSPNYFQMNMLEQTLPLHYTHQDQTALHLGCDIKYPLHELHKQ</sequence>
<dbReference type="Pfam" id="PF01486">
    <property type="entry name" value="K-box"/>
    <property type="match status" value="1"/>
</dbReference>
<dbReference type="PROSITE" id="PS50066">
    <property type="entry name" value="MADS_BOX_2"/>
    <property type="match status" value="1"/>
</dbReference>
<dbReference type="EMBL" id="JAUJYN010000009">
    <property type="protein sequence ID" value="KAK1263537.1"/>
    <property type="molecule type" value="Genomic_DNA"/>
</dbReference>
<dbReference type="InterPro" id="IPR033896">
    <property type="entry name" value="MEF2-like_N"/>
</dbReference>
<evidence type="ECO:0000259" key="8">
    <source>
        <dbReference type="PROSITE" id="PS51297"/>
    </source>
</evidence>
<dbReference type="GO" id="GO:0045944">
    <property type="term" value="P:positive regulation of transcription by RNA polymerase II"/>
    <property type="evidence" value="ECO:0007669"/>
    <property type="project" value="InterPro"/>
</dbReference>
<dbReference type="Gene3D" id="3.40.1810.10">
    <property type="entry name" value="Transcription factor, MADS-box"/>
    <property type="match status" value="1"/>
</dbReference>
<comment type="function">
    <text evidence="6">Probable transcription factor.</text>
</comment>
<evidence type="ECO:0000256" key="2">
    <source>
        <dbReference type="ARBA" id="ARBA00023015"/>
    </source>
</evidence>
<dbReference type="PRINTS" id="PR00404">
    <property type="entry name" value="MADSDOMAIN"/>
</dbReference>
<dbReference type="GO" id="GO:0000977">
    <property type="term" value="F:RNA polymerase II transcription regulatory region sequence-specific DNA binding"/>
    <property type="evidence" value="ECO:0007669"/>
    <property type="project" value="InterPro"/>
</dbReference>
<dbReference type="SUPFAM" id="SSF55455">
    <property type="entry name" value="SRF-like"/>
    <property type="match status" value="1"/>
</dbReference>
<evidence type="ECO:0000313" key="10">
    <source>
        <dbReference type="Proteomes" id="UP001179952"/>
    </source>
</evidence>
<dbReference type="CDD" id="cd00265">
    <property type="entry name" value="MADS_MEF2_like"/>
    <property type="match status" value="1"/>
</dbReference>
<keyword evidence="2" id="KW-0805">Transcription regulation</keyword>
<dbReference type="PROSITE" id="PS00350">
    <property type="entry name" value="MADS_BOX_1"/>
    <property type="match status" value="1"/>
</dbReference>
<dbReference type="PROSITE" id="PS51297">
    <property type="entry name" value="K_BOX"/>
    <property type="match status" value="1"/>
</dbReference>
<dbReference type="GO" id="GO:0005634">
    <property type="term" value="C:nucleus"/>
    <property type="evidence" value="ECO:0007669"/>
    <property type="project" value="UniProtKB-SubCell"/>
</dbReference>
<dbReference type="Pfam" id="PF00319">
    <property type="entry name" value="SRF-TF"/>
    <property type="match status" value="1"/>
</dbReference>
<dbReference type="SMART" id="SM00432">
    <property type="entry name" value="MADS"/>
    <property type="match status" value="1"/>
</dbReference>
<evidence type="ECO:0000313" key="9">
    <source>
        <dbReference type="EMBL" id="KAK1263537.1"/>
    </source>
</evidence>
<feature type="domain" description="MADS-box" evidence="7">
    <location>
        <begin position="1"/>
        <end position="61"/>
    </location>
</feature>
<keyword evidence="3" id="KW-0238">DNA-binding</keyword>